<dbReference type="EMBL" id="BGZK01000979">
    <property type="protein sequence ID" value="GBP67280.1"/>
    <property type="molecule type" value="Genomic_DNA"/>
</dbReference>
<keyword evidence="2" id="KW-1185">Reference proteome</keyword>
<evidence type="ECO:0000313" key="1">
    <source>
        <dbReference type="EMBL" id="GBP67280.1"/>
    </source>
</evidence>
<reference evidence="1 2" key="1">
    <citation type="journal article" date="2019" name="Commun. Biol.">
        <title>The bagworm genome reveals a unique fibroin gene that provides high tensile strength.</title>
        <authorList>
            <person name="Kono N."/>
            <person name="Nakamura H."/>
            <person name="Ohtoshi R."/>
            <person name="Tomita M."/>
            <person name="Numata K."/>
            <person name="Arakawa K."/>
        </authorList>
    </citation>
    <scope>NUCLEOTIDE SEQUENCE [LARGE SCALE GENOMIC DNA]</scope>
</reference>
<protein>
    <submittedName>
        <fullName evidence="1">Uncharacterized protein</fullName>
    </submittedName>
</protein>
<proteinExistence type="predicted"/>
<gene>
    <name evidence="1" type="ORF">EVAR_43791_1</name>
</gene>
<sequence>MCMVGLESIGDTQNGRARGIARGDGTVCSTTIKLETSPVNSSEMTPRLSAGASHRILANMWNANWTRAPMFSLVEVLRSYRRDEIRLLDALWD</sequence>
<name>A0A4C1XVY0_EUMVA</name>
<comment type="caution">
    <text evidence="1">The sequence shown here is derived from an EMBL/GenBank/DDBJ whole genome shotgun (WGS) entry which is preliminary data.</text>
</comment>
<dbReference type="AlphaFoldDB" id="A0A4C1XVY0"/>
<accession>A0A4C1XVY0</accession>
<evidence type="ECO:0000313" key="2">
    <source>
        <dbReference type="Proteomes" id="UP000299102"/>
    </source>
</evidence>
<organism evidence="1 2">
    <name type="scientific">Eumeta variegata</name>
    <name type="common">Bagworm moth</name>
    <name type="synonym">Eumeta japonica</name>
    <dbReference type="NCBI Taxonomy" id="151549"/>
    <lineage>
        <taxon>Eukaryota</taxon>
        <taxon>Metazoa</taxon>
        <taxon>Ecdysozoa</taxon>
        <taxon>Arthropoda</taxon>
        <taxon>Hexapoda</taxon>
        <taxon>Insecta</taxon>
        <taxon>Pterygota</taxon>
        <taxon>Neoptera</taxon>
        <taxon>Endopterygota</taxon>
        <taxon>Lepidoptera</taxon>
        <taxon>Glossata</taxon>
        <taxon>Ditrysia</taxon>
        <taxon>Tineoidea</taxon>
        <taxon>Psychidae</taxon>
        <taxon>Oiketicinae</taxon>
        <taxon>Eumeta</taxon>
    </lineage>
</organism>
<dbReference type="Proteomes" id="UP000299102">
    <property type="component" value="Unassembled WGS sequence"/>
</dbReference>